<dbReference type="NCBIfam" id="TIGR03585">
    <property type="entry name" value="PseH"/>
    <property type="match status" value="1"/>
</dbReference>
<proteinExistence type="predicted"/>
<dbReference type="GO" id="GO:0016747">
    <property type="term" value="F:acyltransferase activity, transferring groups other than amino-acyl groups"/>
    <property type="evidence" value="ECO:0007669"/>
    <property type="project" value="InterPro"/>
</dbReference>
<dbReference type="Pfam" id="PF13302">
    <property type="entry name" value="Acetyltransf_3"/>
    <property type="match status" value="1"/>
</dbReference>
<organism evidence="2">
    <name type="scientific">freshwater metagenome</name>
    <dbReference type="NCBI Taxonomy" id="449393"/>
    <lineage>
        <taxon>unclassified sequences</taxon>
        <taxon>metagenomes</taxon>
        <taxon>ecological metagenomes</taxon>
    </lineage>
</organism>
<dbReference type="EMBL" id="CAFAAG010000087">
    <property type="protein sequence ID" value="CAB4797278.1"/>
    <property type="molecule type" value="Genomic_DNA"/>
</dbReference>
<name>A0A6J6XPZ9_9ZZZZ</name>
<dbReference type="InterPro" id="IPR000182">
    <property type="entry name" value="GNAT_dom"/>
</dbReference>
<dbReference type="PANTHER" id="PTHR43415">
    <property type="entry name" value="SPERMIDINE N(1)-ACETYLTRANSFERASE"/>
    <property type="match status" value="1"/>
</dbReference>
<dbReference type="InterPro" id="IPR016181">
    <property type="entry name" value="Acyl_CoA_acyltransferase"/>
</dbReference>
<accession>A0A6J6XPZ9</accession>
<sequence length="187" mass="20862">MIVRIERVTLSDKTKLLQWRNSVEVSEWMYTNHVISEAEHSAWFEQMLNNEATKYWKIVVDSAPVGAVVLSEINSLEQTCSWAIYLGESSIRGLGVAQAACLLSLNFAFDVLNLRLVRCEAIAQNTRAIGLYEQVGFVSKPTDAEFVQRGESNLAIVKLELSDSAWKSGKDALHQILDEKGVSLDGQ</sequence>
<dbReference type="Gene3D" id="3.40.630.30">
    <property type="match status" value="1"/>
</dbReference>
<dbReference type="PANTHER" id="PTHR43415:SF3">
    <property type="entry name" value="GNAT-FAMILY ACETYLTRANSFERASE"/>
    <property type="match status" value="1"/>
</dbReference>
<dbReference type="PROSITE" id="PS51186">
    <property type="entry name" value="GNAT"/>
    <property type="match status" value="1"/>
</dbReference>
<evidence type="ECO:0000313" key="2">
    <source>
        <dbReference type="EMBL" id="CAB4797278.1"/>
    </source>
</evidence>
<evidence type="ECO:0000259" key="1">
    <source>
        <dbReference type="PROSITE" id="PS51186"/>
    </source>
</evidence>
<reference evidence="2" key="1">
    <citation type="submission" date="2020-05" db="EMBL/GenBank/DDBJ databases">
        <authorList>
            <person name="Chiriac C."/>
            <person name="Salcher M."/>
            <person name="Ghai R."/>
            <person name="Kavagutti S V."/>
        </authorList>
    </citation>
    <scope>NUCLEOTIDE SEQUENCE</scope>
</reference>
<feature type="domain" description="N-acetyltransferase" evidence="1">
    <location>
        <begin position="3"/>
        <end position="160"/>
    </location>
</feature>
<gene>
    <name evidence="2" type="ORF">UFOPK2975_01047</name>
</gene>
<dbReference type="SUPFAM" id="SSF55729">
    <property type="entry name" value="Acyl-CoA N-acyltransferases (Nat)"/>
    <property type="match status" value="1"/>
</dbReference>
<protein>
    <submittedName>
        <fullName evidence="2">Unannotated protein</fullName>
    </submittedName>
</protein>
<dbReference type="AlphaFoldDB" id="A0A6J6XPZ9"/>
<dbReference type="InterPro" id="IPR020036">
    <property type="entry name" value="PseH"/>
</dbReference>